<comment type="caution">
    <text evidence="1">The sequence shown here is derived from an EMBL/GenBank/DDBJ whole genome shotgun (WGS) entry which is preliminary data.</text>
</comment>
<accession>A0A9J5ZZU4</accession>
<dbReference type="Proteomes" id="UP000824120">
    <property type="component" value="Chromosome 3"/>
</dbReference>
<organism evidence="1 2">
    <name type="scientific">Solanum commersonii</name>
    <name type="common">Commerson's wild potato</name>
    <name type="synonym">Commerson's nightshade</name>
    <dbReference type="NCBI Taxonomy" id="4109"/>
    <lineage>
        <taxon>Eukaryota</taxon>
        <taxon>Viridiplantae</taxon>
        <taxon>Streptophyta</taxon>
        <taxon>Embryophyta</taxon>
        <taxon>Tracheophyta</taxon>
        <taxon>Spermatophyta</taxon>
        <taxon>Magnoliopsida</taxon>
        <taxon>eudicotyledons</taxon>
        <taxon>Gunneridae</taxon>
        <taxon>Pentapetalae</taxon>
        <taxon>asterids</taxon>
        <taxon>lamiids</taxon>
        <taxon>Solanales</taxon>
        <taxon>Solanaceae</taxon>
        <taxon>Solanoideae</taxon>
        <taxon>Solaneae</taxon>
        <taxon>Solanum</taxon>
    </lineage>
</organism>
<gene>
    <name evidence="1" type="ORF">H5410_017260</name>
</gene>
<name>A0A9J5ZZU4_SOLCO</name>
<keyword evidence="2" id="KW-1185">Reference proteome</keyword>
<sequence length="66" mass="7930">MVDRGGKTKCIEFKYLVQFPPSLSQDEYRRNMNLKMDFQLRKDLTKDGLPESRSKRLVVYMWIDTI</sequence>
<protein>
    <submittedName>
        <fullName evidence="1">Uncharacterized protein</fullName>
    </submittedName>
</protein>
<dbReference type="EMBL" id="JACXVP010000003">
    <property type="protein sequence ID" value="KAG5617436.1"/>
    <property type="molecule type" value="Genomic_DNA"/>
</dbReference>
<reference evidence="1 2" key="1">
    <citation type="submission" date="2020-09" db="EMBL/GenBank/DDBJ databases">
        <title>De no assembly of potato wild relative species, Solanum commersonii.</title>
        <authorList>
            <person name="Cho K."/>
        </authorList>
    </citation>
    <scope>NUCLEOTIDE SEQUENCE [LARGE SCALE GENOMIC DNA]</scope>
    <source>
        <strain evidence="1">LZ3.2</strain>
        <tissue evidence="1">Leaf</tissue>
    </source>
</reference>
<dbReference type="AlphaFoldDB" id="A0A9J5ZZU4"/>
<proteinExistence type="predicted"/>
<evidence type="ECO:0000313" key="1">
    <source>
        <dbReference type="EMBL" id="KAG5617436.1"/>
    </source>
</evidence>
<evidence type="ECO:0000313" key="2">
    <source>
        <dbReference type="Proteomes" id="UP000824120"/>
    </source>
</evidence>